<dbReference type="Pfam" id="PF02238">
    <property type="entry name" value="COX7a"/>
    <property type="match status" value="1"/>
</dbReference>
<dbReference type="EMBL" id="WVTA01000004">
    <property type="protein sequence ID" value="KAK3213925.1"/>
    <property type="molecule type" value="Genomic_DNA"/>
</dbReference>
<keyword evidence="4" id="KW-0472">Membrane</keyword>
<comment type="subcellular location">
    <subcellularLocation>
        <location evidence="1">Mitochondrion inner membrane</location>
    </subcellularLocation>
</comment>
<evidence type="ECO:0000313" key="6">
    <source>
        <dbReference type="Proteomes" id="UP001280581"/>
    </source>
</evidence>
<keyword evidence="2" id="KW-0999">Mitochondrion inner membrane</keyword>
<keyword evidence="3" id="KW-0496">Mitochondrion</keyword>
<dbReference type="InterPro" id="IPR039297">
    <property type="entry name" value="COX7a"/>
</dbReference>
<proteinExistence type="predicted"/>
<dbReference type="AlphaFoldDB" id="A0AAN6M010"/>
<accession>A0AAN6M010</accession>
<keyword evidence="6" id="KW-1185">Reference proteome</keyword>
<dbReference type="Proteomes" id="UP001280581">
    <property type="component" value="Unassembled WGS sequence"/>
</dbReference>
<evidence type="ECO:0000256" key="4">
    <source>
        <dbReference type="ARBA" id="ARBA00023136"/>
    </source>
</evidence>
<reference evidence="5 6" key="1">
    <citation type="submission" date="2021-02" db="EMBL/GenBank/DDBJ databases">
        <title>Genome assembly of Pseudopithomyces chartarum.</title>
        <authorList>
            <person name="Jauregui R."/>
            <person name="Singh J."/>
            <person name="Voisey C."/>
        </authorList>
    </citation>
    <scope>NUCLEOTIDE SEQUENCE [LARGE SCALE GENOMIC DNA]</scope>
    <source>
        <strain evidence="5 6">AGR01</strain>
    </source>
</reference>
<name>A0AAN6M010_9PLEO</name>
<organism evidence="5 6">
    <name type="scientific">Pseudopithomyces chartarum</name>
    <dbReference type="NCBI Taxonomy" id="1892770"/>
    <lineage>
        <taxon>Eukaryota</taxon>
        <taxon>Fungi</taxon>
        <taxon>Dikarya</taxon>
        <taxon>Ascomycota</taxon>
        <taxon>Pezizomycotina</taxon>
        <taxon>Dothideomycetes</taxon>
        <taxon>Pleosporomycetidae</taxon>
        <taxon>Pleosporales</taxon>
        <taxon>Massarineae</taxon>
        <taxon>Didymosphaeriaceae</taxon>
        <taxon>Pseudopithomyces</taxon>
    </lineage>
</organism>
<evidence type="ECO:0000256" key="3">
    <source>
        <dbReference type="ARBA" id="ARBA00023128"/>
    </source>
</evidence>
<feature type="non-terminal residue" evidence="5">
    <location>
        <position position="1"/>
    </location>
</feature>
<dbReference type="GO" id="GO:0005743">
    <property type="term" value="C:mitochondrial inner membrane"/>
    <property type="evidence" value="ECO:0007669"/>
    <property type="project" value="UniProtKB-SubCell"/>
</dbReference>
<evidence type="ECO:0000256" key="1">
    <source>
        <dbReference type="ARBA" id="ARBA00004273"/>
    </source>
</evidence>
<evidence type="ECO:0000313" key="5">
    <source>
        <dbReference type="EMBL" id="KAK3213925.1"/>
    </source>
</evidence>
<comment type="caution">
    <text evidence="5">The sequence shown here is derived from an EMBL/GenBank/DDBJ whole genome shotgun (WGS) entry which is preliminary data.</text>
</comment>
<gene>
    <name evidence="5" type="ORF">GRF29_28g1494593</name>
</gene>
<sequence length="139" mass="16145">WIFRENRVPHYQREFQKHDGVRLWQKSRGRWMIPAYKVILYTSISSSMYMMGRLVLVRWPRPRCMDATLTVTAGTQDVVRQELSNGKSFATSERQQARVVYGPQCTNNQQSLSQWHRFPLFLRSVPPASAGQTGVGEEV</sequence>
<evidence type="ECO:0000256" key="2">
    <source>
        <dbReference type="ARBA" id="ARBA00022792"/>
    </source>
</evidence>
<protein>
    <submittedName>
        <fullName evidence="5">Uncharacterized protein</fullName>
    </submittedName>
</protein>